<comment type="caution">
    <text evidence="6">The sequence shown here is derived from an EMBL/GenBank/DDBJ whole genome shotgun (WGS) entry which is preliminary data.</text>
</comment>
<dbReference type="STRING" id="1423775.FD03_GL001033"/>
<evidence type="ECO:0000313" key="6">
    <source>
        <dbReference type="EMBL" id="KRK80898.1"/>
    </source>
</evidence>
<feature type="domain" description="HTH lacI-type" evidence="4">
    <location>
        <begin position="15"/>
        <end position="59"/>
    </location>
</feature>
<dbReference type="PANTHER" id="PTHR30146">
    <property type="entry name" value="LACI-RELATED TRANSCRIPTIONAL REPRESSOR"/>
    <property type="match status" value="1"/>
</dbReference>
<dbReference type="Gene3D" id="1.10.260.40">
    <property type="entry name" value="lambda repressor-like DNA-binding domains"/>
    <property type="match status" value="1"/>
</dbReference>
<dbReference type="InterPro" id="IPR028082">
    <property type="entry name" value="Peripla_BP_I"/>
</dbReference>
<dbReference type="PANTHER" id="PTHR30146:SF109">
    <property type="entry name" value="HTH-TYPE TRANSCRIPTIONAL REGULATOR GALS"/>
    <property type="match status" value="1"/>
</dbReference>
<dbReference type="CDD" id="cd01392">
    <property type="entry name" value="HTH_LacI"/>
    <property type="match status" value="1"/>
</dbReference>
<keyword evidence="3" id="KW-0804">Transcription</keyword>
<evidence type="ECO:0000259" key="4">
    <source>
        <dbReference type="PROSITE" id="PS50932"/>
    </source>
</evidence>
<dbReference type="InterPro" id="IPR000843">
    <property type="entry name" value="HTH_LacI"/>
</dbReference>
<feature type="domain" description="HTH cro/C1-type" evidence="5">
    <location>
        <begin position="19"/>
        <end position="65"/>
    </location>
</feature>
<protein>
    <submittedName>
        <fullName evidence="6">LacI family transcriptional regulator</fullName>
    </submittedName>
</protein>
<organism evidence="6 7">
    <name type="scientific">Companilactobacillus nodensis DSM 19682 = JCM 14932 = NBRC 107160</name>
    <dbReference type="NCBI Taxonomy" id="1423775"/>
    <lineage>
        <taxon>Bacteria</taxon>
        <taxon>Bacillati</taxon>
        <taxon>Bacillota</taxon>
        <taxon>Bacilli</taxon>
        <taxon>Lactobacillales</taxon>
        <taxon>Lactobacillaceae</taxon>
        <taxon>Companilactobacillus</taxon>
    </lineage>
</organism>
<dbReference type="Gene3D" id="3.40.50.2300">
    <property type="match status" value="2"/>
</dbReference>
<sequence>MKYFIELGVDQLVKVNAYEVAKKAHVSPSTVSRVLNHRSEVSVDTAQRVDEAIDSLKFRKRMDESKKDLIIVNVPELSNLFYTEILEGTKAASNASGFKLLIDQTEINIESIDDFIESLDELNVYGIVLLNQLSTKLLNILSKHTRVVQCCEYNMESNLPAVSIDDCAAAKLATEQLIASGKNKLAILNGPHNFKYSNERERGFKMALAKGNLKFNEEWNISLPAINYDIAYPIVSQMLNSVNRPNAFFCVSDTLGAAVISAARKYNFKIPEDISVIGFDNTIISKIISPSLTTINQPKFQEGYSAIELLRKSNQKKNHLFLKTELIVRETT</sequence>
<evidence type="ECO:0000256" key="2">
    <source>
        <dbReference type="ARBA" id="ARBA00023125"/>
    </source>
</evidence>
<accession>A0A0R1KL68</accession>
<dbReference type="SMART" id="SM00354">
    <property type="entry name" value="HTH_LACI"/>
    <property type="match status" value="1"/>
</dbReference>
<dbReference type="AlphaFoldDB" id="A0A0R1KL68"/>
<dbReference type="PROSITE" id="PS50943">
    <property type="entry name" value="HTH_CROC1"/>
    <property type="match status" value="1"/>
</dbReference>
<dbReference type="Pfam" id="PF13377">
    <property type="entry name" value="Peripla_BP_3"/>
    <property type="match status" value="1"/>
</dbReference>
<dbReference type="Pfam" id="PF00356">
    <property type="entry name" value="LacI"/>
    <property type="match status" value="1"/>
</dbReference>
<dbReference type="SUPFAM" id="SSF53822">
    <property type="entry name" value="Periplasmic binding protein-like I"/>
    <property type="match status" value="1"/>
</dbReference>
<evidence type="ECO:0000313" key="7">
    <source>
        <dbReference type="Proteomes" id="UP000051248"/>
    </source>
</evidence>
<name>A0A0R1KL68_9LACO</name>
<evidence type="ECO:0000256" key="3">
    <source>
        <dbReference type="ARBA" id="ARBA00023163"/>
    </source>
</evidence>
<dbReference type="PATRIC" id="fig|1423775.4.peg.1061"/>
<dbReference type="EMBL" id="AZDZ01000002">
    <property type="protein sequence ID" value="KRK80898.1"/>
    <property type="molecule type" value="Genomic_DNA"/>
</dbReference>
<keyword evidence="2" id="KW-0238">DNA-binding</keyword>
<dbReference type="GO" id="GO:0003700">
    <property type="term" value="F:DNA-binding transcription factor activity"/>
    <property type="evidence" value="ECO:0007669"/>
    <property type="project" value="TreeGrafter"/>
</dbReference>
<gene>
    <name evidence="6" type="ORF">FD03_GL001033</name>
</gene>
<evidence type="ECO:0000259" key="5">
    <source>
        <dbReference type="PROSITE" id="PS50943"/>
    </source>
</evidence>
<dbReference type="SUPFAM" id="SSF47413">
    <property type="entry name" value="lambda repressor-like DNA-binding domains"/>
    <property type="match status" value="1"/>
</dbReference>
<keyword evidence="7" id="KW-1185">Reference proteome</keyword>
<dbReference type="GO" id="GO:0000976">
    <property type="term" value="F:transcription cis-regulatory region binding"/>
    <property type="evidence" value="ECO:0007669"/>
    <property type="project" value="TreeGrafter"/>
</dbReference>
<dbReference type="InterPro" id="IPR046335">
    <property type="entry name" value="LacI/GalR-like_sensor"/>
</dbReference>
<dbReference type="InterPro" id="IPR010982">
    <property type="entry name" value="Lambda_DNA-bd_dom_sf"/>
</dbReference>
<dbReference type="CDD" id="cd06284">
    <property type="entry name" value="PBP1_LacI-like"/>
    <property type="match status" value="1"/>
</dbReference>
<dbReference type="Proteomes" id="UP000051248">
    <property type="component" value="Unassembled WGS sequence"/>
</dbReference>
<reference evidence="6 7" key="1">
    <citation type="journal article" date="2015" name="Genome Announc.">
        <title>Expanding the biotechnology potential of lactobacilli through comparative genomics of 213 strains and associated genera.</title>
        <authorList>
            <person name="Sun Z."/>
            <person name="Harris H.M."/>
            <person name="McCann A."/>
            <person name="Guo C."/>
            <person name="Argimon S."/>
            <person name="Zhang W."/>
            <person name="Yang X."/>
            <person name="Jeffery I.B."/>
            <person name="Cooney J.C."/>
            <person name="Kagawa T.F."/>
            <person name="Liu W."/>
            <person name="Song Y."/>
            <person name="Salvetti E."/>
            <person name="Wrobel A."/>
            <person name="Rasinkangas P."/>
            <person name="Parkhill J."/>
            <person name="Rea M.C."/>
            <person name="O'Sullivan O."/>
            <person name="Ritari J."/>
            <person name="Douillard F.P."/>
            <person name="Paul Ross R."/>
            <person name="Yang R."/>
            <person name="Briner A.E."/>
            <person name="Felis G.E."/>
            <person name="de Vos W.M."/>
            <person name="Barrangou R."/>
            <person name="Klaenhammer T.R."/>
            <person name="Caufield P.W."/>
            <person name="Cui Y."/>
            <person name="Zhang H."/>
            <person name="O'Toole P.W."/>
        </authorList>
    </citation>
    <scope>NUCLEOTIDE SEQUENCE [LARGE SCALE GENOMIC DNA]</scope>
    <source>
        <strain evidence="6 7">DSM 19682</strain>
    </source>
</reference>
<dbReference type="InterPro" id="IPR001387">
    <property type="entry name" value="Cro/C1-type_HTH"/>
</dbReference>
<dbReference type="PROSITE" id="PS50932">
    <property type="entry name" value="HTH_LACI_2"/>
    <property type="match status" value="1"/>
</dbReference>
<dbReference type="OrthoDB" id="9775106at2"/>
<proteinExistence type="predicted"/>
<evidence type="ECO:0000256" key="1">
    <source>
        <dbReference type="ARBA" id="ARBA00023015"/>
    </source>
</evidence>
<dbReference type="eggNOG" id="COG1609">
    <property type="taxonomic scope" value="Bacteria"/>
</dbReference>
<keyword evidence="1" id="KW-0805">Transcription regulation</keyword>